<dbReference type="EMBL" id="PFBP01000021">
    <property type="protein sequence ID" value="PIT89907.1"/>
    <property type="molecule type" value="Genomic_DNA"/>
</dbReference>
<feature type="non-terminal residue" evidence="1">
    <location>
        <position position="1"/>
    </location>
</feature>
<dbReference type="Proteomes" id="UP000231464">
    <property type="component" value="Unassembled WGS sequence"/>
</dbReference>
<name>A0A2M6WAU3_9BACT</name>
<reference evidence="2" key="1">
    <citation type="submission" date="2017-09" db="EMBL/GenBank/DDBJ databases">
        <title>Depth-based differentiation of microbial function through sediment-hosted aquifers and enrichment of novel symbionts in the deep terrestrial subsurface.</title>
        <authorList>
            <person name="Probst A.J."/>
            <person name="Ladd B."/>
            <person name="Jarett J.K."/>
            <person name="Geller-Mcgrath D.E."/>
            <person name="Sieber C.M.K."/>
            <person name="Emerson J.B."/>
            <person name="Anantharaman K."/>
            <person name="Thomas B.C."/>
            <person name="Malmstrom R."/>
            <person name="Stieglmeier M."/>
            <person name="Klingl A."/>
            <person name="Woyke T."/>
            <person name="Ryan C.M."/>
            <person name="Banfield J.F."/>
        </authorList>
    </citation>
    <scope>NUCLEOTIDE SEQUENCE [LARGE SCALE GENOMIC DNA]</scope>
</reference>
<dbReference type="Gene3D" id="2.60.40.10">
    <property type="entry name" value="Immunoglobulins"/>
    <property type="match status" value="1"/>
</dbReference>
<accession>A0A2M6WAU3</accession>
<organism evidence="1 2">
    <name type="scientific">Candidatus Kuenenbacteria bacterium CG10_big_fil_rev_8_21_14_0_10_36_11</name>
    <dbReference type="NCBI Taxonomy" id="1974618"/>
    <lineage>
        <taxon>Bacteria</taxon>
        <taxon>Candidatus Kueneniibacteriota</taxon>
    </lineage>
</organism>
<proteinExistence type="predicted"/>
<comment type="caution">
    <text evidence="1">The sequence shown here is derived from an EMBL/GenBank/DDBJ whole genome shotgun (WGS) entry which is preliminary data.</text>
</comment>
<evidence type="ECO:0000313" key="1">
    <source>
        <dbReference type="EMBL" id="PIT89907.1"/>
    </source>
</evidence>
<dbReference type="AlphaFoldDB" id="A0A2M6WAU3"/>
<sequence>ACTGGVGGGSICPLTTLTPMCAMSGSQISAKHHCGEINLRWQKIENVKSYEIQKSFGSEGNYTTLLLIDQAEIPTYCPAGLNYCQYDDTEVVTVNNINPSNSQKYWYKIRAQGQDDTWSDWSTSINSFSYCYRSKAWQER</sequence>
<dbReference type="InterPro" id="IPR013783">
    <property type="entry name" value="Ig-like_fold"/>
</dbReference>
<gene>
    <name evidence="1" type="ORF">COU23_01355</name>
</gene>
<evidence type="ECO:0000313" key="2">
    <source>
        <dbReference type="Proteomes" id="UP000231464"/>
    </source>
</evidence>
<protein>
    <recommendedName>
        <fullName evidence="3">Fibronectin type-III domain-containing protein</fullName>
    </recommendedName>
</protein>
<evidence type="ECO:0008006" key="3">
    <source>
        <dbReference type="Google" id="ProtNLM"/>
    </source>
</evidence>